<feature type="transmembrane region" description="Helical" evidence="3">
    <location>
        <begin position="63"/>
        <end position="83"/>
    </location>
</feature>
<dbReference type="AlphaFoldDB" id="A0A5D2K8J5"/>
<protein>
    <submittedName>
        <fullName evidence="4">Uncharacterized protein</fullName>
    </submittedName>
</protein>
<evidence type="ECO:0000256" key="3">
    <source>
        <dbReference type="SAM" id="Phobius"/>
    </source>
</evidence>
<dbReference type="Proteomes" id="UP000322667">
    <property type="component" value="Chromosome D07"/>
</dbReference>
<keyword evidence="3" id="KW-0812">Transmembrane</keyword>
<sequence>THLNRCLVQRNTLLRVYSITGFLVEIFGDFYSLPSSPFTYSLPYEPYFTLTNSHIKTFKRQPFHASIFLLLFLPFSCLFFFLSQVACRVGALRWLGTRENQTTSRLGKGLSGPLLDQRVRGRCAETVQYNNIKFQVWDLGGQISIRKRS</sequence>
<name>A0A5D2K8J5_GOSTO</name>
<dbReference type="InterPro" id="IPR006689">
    <property type="entry name" value="Small_GTPase_ARF/SAR"/>
</dbReference>
<dbReference type="GO" id="GO:0003924">
    <property type="term" value="F:GTPase activity"/>
    <property type="evidence" value="ECO:0007669"/>
    <property type="project" value="InterPro"/>
</dbReference>
<feature type="transmembrane region" description="Helical" evidence="3">
    <location>
        <begin position="12"/>
        <end position="33"/>
    </location>
</feature>
<feature type="non-terminal residue" evidence="4">
    <location>
        <position position="1"/>
    </location>
</feature>
<dbReference type="GO" id="GO:0005525">
    <property type="term" value="F:GTP binding"/>
    <property type="evidence" value="ECO:0007669"/>
    <property type="project" value="UniProtKB-KW"/>
</dbReference>
<keyword evidence="5" id="KW-1185">Reference proteome</keyword>
<keyword evidence="2" id="KW-0342">GTP-binding</keyword>
<evidence type="ECO:0000256" key="1">
    <source>
        <dbReference type="ARBA" id="ARBA00022741"/>
    </source>
</evidence>
<evidence type="ECO:0000313" key="5">
    <source>
        <dbReference type="Proteomes" id="UP000322667"/>
    </source>
</evidence>
<dbReference type="EMBL" id="CM017629">
    <property type="protein sequence ID" value="TYH63109.1"/>
    <property type="molecule type" value="Genomic_DNA"/>
</dbReference>
<dbReference type="Pfam" id="PF00025">
    <property type="entry name" value="Arf"/>
    <property type="match status" value="1"/>
</dbReference>
<reference evidence="4 5" key="1">
    <citation type="submission" date="2019-07" db="EMBL/GenBank/DDBJ databases">
        <title>WGS assembly of Gossypium tomentosum.</title>
        <authorList>
            <person name="Chen Z.J."/>
            <person name="Sreedasyam A."/>
            <person name="Ando A."/>
            <person name="Song Q."/>
            <person name="De L."/>
            <person name="Hulse-Kemp A."/>
            <person name="Ding M."/>
            <person name="Ye W."/>
            <person name="Kirkbride R."/>
            <person name="Jenkins J."/>
            <person name="Plott C."/>
            <person name="Lovell J."/>
            <person name="Lin Y.-M."/>
            <person name="Vaughn R."/>
            <person name="Liu B."/>
            <person name="Li W."/>
            <person name="Simpson S."/>
            <person name="Scheffler B."/>
            <person name="Saski C."/>
            <person name="Grover C."/>
            <person name="Hu G."/>
            <person name="Conover J."/>
            <person name="Carlson J."/>
            <person name="Shu S."/>
            <person name="Boston L."/>
            <person name="Williams M."/>
            <person name="Peterson D."/>
            <person name="Mcgee K."/>
            <person name="Jones D."/>
            <person name="Wendel J."/>
            <person name="Stelly D."/>
            <person name="Grimwood J."/>
            <person name="Schmutz J."/>
        </authorList>
    </citation>
    <scope>NUCLEOTIDE SEQUENCE [LARGE SCALE GENOMIC DNA]</scope>
    <source>
        <strain evidence="4">7179.01</strain>
    </source>
</reference>
<evidence type="ECO:0000313" key="4">
    <source>
        <dbReference type="EMBL" id="TYH63109.1"/>
    </source>
</evidence>
<gene>
    <name evidence="4" type="ORF">ES332_D07G167300v1</name>
</gene>
<proteinExistence type="predicted"/>
<keyword evidence="1" id="KW-0547">Nucleotide-binding</keyword>
<organism evidence="4 5">
    <name type="scientific">Gossypium tomentosum</name>
    <name type="common">Hawaiian cotton</name>
    <name type="synonym">Gossypium sandvicense</name>
    <dbReference type="NCBI Taxonomy" id="34277"/>
    <lineage>
        <taxon>Eukaryota</taxon>
        <taxon>Viridiplantae</taxon>
        <taxon>Streptophyta</taxon>
        <taxon>Embryophyta</taxon>
        <taxon>Tracheophyta</taxon>
        <taxon>Spermatophyta</taxon>
        <taxon>Magnoliopsida</taxon>
        <taxon>eudicotyledons</taxon>
        <taxon>Gunneridae</taxon>
        <taxon>Pentapetalae</taxon>
        <taxon>rosids</taxon>
        <taxon>malvids</taxon>
        <taxon>Malvales</taxon>
        <taxon>Malvaceae</taxon>
        <taxon>Malvoideae</taxon>
        <taxon>Gossypium</taxon>
    </lineage>
</organism>
<keyword evidence="3" id="KW-1133">Transmembrane helix</keyword>
<accession>A0A5D2K8J5</accession>
<evidence type="ECO:0000256" key="2">
    <source>
        <dbReference type="ARBA" id="ARBA00023134"/>
    </source>
</evidence>
<keyword evidence="3" id="KW-0472">Membrane</keyword>